<dbReference type="RefSeq" id="WP_343775384.1">
    <property type="nucleotide sequence ID" value="NZ_BAAADV010000008.1"/>
</dbReference>
<dbReference type="AlphaFoldDB" id="A0AAV3TE44"/>
<reference evidence="2 3" key="1">
    <citation type="journal article" date="2019" name="Int. J. Syst. Evol. Microbiol.">
        <title>The Global Catalogue of Microorganisms (GCM) 10K type strain sequencing project: providing services to taxonomists for standard genome sequencing and annotation.</title>
        <authorList>
            <consortium name="The Broad Institute Genomics Platform"/>
            <consortium name="The Broad Institute Genome Sequencing Center for Infectious Disease"/>
            <person name="Wu L."/>
            <person name="Ma J."/>
        </authorList>
    </citation>
    <scope>NUCLEOTIDE SEQUENCE [LARGE SCALE GENOMIC DNA]</scope>
    <source>
        <strain evidence="2 3">JCM 16328</strain>
    </source>
</reference>
<dbReference type="EMBL" id="BAAADV010000008">
    <property type="protein sequence ID" value="GAA0681389.1"/>
    <property type="molecule type" value="Genomic_DNA"/>
</dbReference>
<protein>
    <recommendedName>
        <fullName evidence="1">Halobacterial output domain-containing protein</fullName>
    </recommendedName>
</protein>
<organism evidence="2 3">
    <name type="scientific">Natronoarchaeum mannanilyticum</name>
    <dbReference type="NCBI Taxonomy" id="926360"/>
    <lineage>
        <taxon>Archaea</taxon>
        <taxon>Methanobacteriati</taxon>
        <taxon>Methanobacteriota</taxon>
        <taxon>Stenosarchaea group</taxon>
        <taxon>Halobacteria</taxon>
        <taxon>Halobacteriales</taxon>
        <taxon>Natronoarchaeaceae</taxon>
    </lineage>
</organism>
<gene>
    <name evidence="2" type="ORF">GCM10009020_33000</name>
</gene>
<keyword evidence="3" id="KW-1185">Reference proteome</keyword>
<evidence type="ECO:0000313" key="2">
    <source>
        <dbReference type="EMBL" id="GAA0681389.1"/>
    </source>
</evidence>
<evidence type="ECO:0000313" key="3">
    <source>
        <dbReference type="Proteomes" id="UP001500420"/>
    </source>
</evidence>
<evidence type="ECO:0000259" key="1">
    <source>
        <dbReference type="Pfam" id="PF18545"/>
    </source>
</evidence>
<accession>A0AAV3TE44</accession>
<dbReference type="Pfam" id="PF18545">
    <property type="entry name" value="HalOD1"/>
    <property type="match status" value="1"/>
</dbReference>
<proteinExistence type="predicted"/>
<dbReference type="Proteomes" id="UP001500420">
    <property type="component" value="Unassembled WGS sequence"/>
</dbReference>
<comment type="caution">
    <text evidence="2">The sequence shown here is derived from an EMBL/GenBank/DDBJ whole genome shotgun (WGS) entry which is preliminary data.</text>
</comment>
<dbReference type="InterPro" id="IPR040624">
    <property type="entry name" value="HalOD1"/>
</dbReference>
<sequence>MNTLAKRPIPRIVDAVAEAEDVEPAALNPPLAEVVDPDALETLLEEPTASELEIRFTYRGHEVVVDESGRVQIS</sequence>
<feature type="domain" description="Halobacterial output" evidence="1">
    <location>
        <begin position="9"/>
        <end position="74"/>
    </location>
</feature>
<name>A0AAV3TE44_9EURY</name>